<dbReference type="AlphaFoldDB" id="A0ABD7V7S2"/>
<evidence type="ECO:0000313" key="1">
    <source>
        <dbReference type="EMBL" id="VFA90498.1"/>
    </source>
</evidence>
<sequence>MTDTTPKAPGKAVEVTGGLLDRAQRLQAPAVKKYVDSLRRKYPDETPAQIIERLEKRYLAAVTGSGGAVGAAAAIPGVGTMTAFGALTGDTALFLEASALLALSIAEVHGIALHETERRKALVLTVALGEEGVLALGRVVGTRGGPLRRLGGVALPSGAMTRLNKTLVNKLVRKYAIRRAPLIVGKLMPAGIGAVIGGAGSRALGRKVIHNAREAFGPPPPFWVLDAEVVGDSDGLPPGSR</sequence>
<accession>A0ABD7V7S2</accession>
<name>A0ABD7V7S2_9ACTN</name>
<gene>
    <name evidence="1" type="ORF">NCTC8139_04082</name>
</gene>
<organism evidence="1 2">
    <name type="scientific">Gordonia paraffinivorans</name>
    <dbReference type="NCBI Taxonomy" id="175628"/>
    <lineage>
        <taxon>Bacteria</taxon>
        <taxon>Bacillati</taxon>
        <taxon>Actinomycetota</taxon>
        <taxon>Actinomycetes</taxon>
        <taxon>Mycobacteriales</taxon>
        <taxon>Gordoniaceae</taxon>
        <taxon>Gordonia</taxon>
    </lineage>
</organism>
<protein>
    <recommendedName>
        <fullName evidence="3">Di-and tripeptidase</fullName>
    </recommendedName>
</protein>
<dbReference type="GeneID" id="60752052"/>
<dbReference type="RefSeq" id="WP_131735300.1">
    <property type="nucleotide sequence ID" value="NZ_CAACYD010000007.1"/>
</dbReference>
<proteinExistence type="predicted"/>
<dbReference type="EMBL" id="CAACYD010000007">
    <property type="protein sequence ID" value="VFA90498.1"/>
    <property type="molecule type" value="Genomic_DNA"/>
</dbReference>
<comment type="caution">
    <text evidence="1">The sequence shown here is derived from an EMBL/GenBank/DDBJ whole genome shotgun (WGS) entry which is preliminary data.</text>
</comment>
<dbReference type="Proteomes" id="UP000360750">
    <property type="component" value="Unassembled WGS sequence"/>
</dbReference>
<reference evidence="1 2" key="1">
    <citation type="submission" date="2019-02" db="EMBL/GenBank/DDBJ databases">
        <authorList>
            <consortium name="Pathogen Informatics"/>
        </authorList>
    </citation>
    <scope>NUCLEOTIDE SEQUENCE [LARGE SCALE GENOMIC DNA]</scope>
    <source>
        <strain evidence="1 2">3012STDY6756503</strain>
    </source>
</reference>
<evidence type="ECO:0000313" key="2">
    <source>
        <dbReference type="Proteomes" id="UP000360750"/>
    </source>
</evidence>
<evidence type="ECO:0008006" key="3">
    <source>
        <dbReference type="Google" id="ProtNLM"/>
    </source>
</evidence>